<gene>
    <name evidence="3" type="ordered locus">Acid345_1188</name>
</gene>
<dbReference type="HOGENOM" id="CLU_160617_0_0_0"/>
<organism evidence="3 4">
    <name type="scientific">Koribacter versatilis (strain Ellin345)</name>
    <dbReference type="NCBI Taxonomy" id="204669"/>
    <lineage>
        <taxon>Bacteria</taxon>
        <taxon>Pseudomonadati</taxon>
        <taxon>Acidobacteriota</taxon>
        <taxon>Terriglobia</taxon>
        <taxon>Terriglobales</taxon>
        <taxon>Candidatus Korobacteraceae</taxon>
        <taxon>Candidatus Korobacter</taxon>
    </lineage>
</organism>
<dbReference type="InterPro" id="IPR010920">
    <property type="entry name" value="LSM_dom_sf"/>
</dbReference>
<evidence type="ECO:0000256" key="1">
    <source>
        <dbReference type="SAM" id="MobiDB-lite"/>
    </source>
</evidence>
<dbReference type="AlphaFoldDB" id="Q1ISF9"/>
<dbReference type="Pfam" id="PF21979">
    <property type="entry name" value="Hfq_1"/>
    <property type="match status" value="1"/>
</dbReference>
<keyword evidence="4" id="KW-1185">Reference proteome</keyword>
<name>Q1ISF9_KORVE</name>
<dbReference type="eggNOG" id="COG1923">
    <property type="taxonomic scope" value="Bacteria"/>
</dbReference>
<dbReference type="Gene3D" id="2.30.30.100">
    <property type="match status" value="1"/>
</dbReference>
<feature type="region of interest" description="Disordered" evidence="1">
    <location>
        <begin position="1"/>
        <end position="67"/>
    </location>
</feature>
<protein>
    <recommendedName>
        <fullName evidence="2">Hfq-related domain-containing protein</fullName>
    </recommendedName>
</protein>
<dbReference type="STRING" id="204669.Acid345_1188"/>
<dbReference type="SUPFAM" id="SSF50182">
    <property type="entry name" value="Sm-like ribonucleoproteins"/>
    <property type="match status" value="1"/>
</dbReference>
<evidence type="ECO:0000313" key="4">
    <source>
        <dbReference type="Proteomes" id="UP000002432"/>
    </source>
</evidence>
<feature type="compositionally biased region" description="Basic and acidic residues" evidence="1">
    <location>
        <begin position="30"/>
        <end position="46"/>
    </location>
</feature>
<feature type="domain" description="Hfq-related" evidence="2">
    <location>
        <begin position="71"/>
        <end position="122"/>
    </location>
</feature>
<sequence length="128" mass="14637">MKDSMDSTAVGRALEPDFSNRKLIRPSLGRPDHARSEQMQERRERPMNGGGGAGKKTPPAEQTHAENFYYQKQMQAKTPMVFVLQDGEEIHGSIEWYDKTCLKITRSNGANLLIYKPSIKYIYKESEK</sequence>
<dbReference type="KEGG" id="aba:Acid345_1188"/>
<evidence type="ECO:0000313" key="3">
    <source>
        <dbReference type="EMBL" id="ABF40191.1"/>
    </source>
</evidence>
<evidence type="ECO:0000259" key="2">
    <source>
        <dbReference type="Pfam" id="PF21979"/>
    </source>
</evidence>
<proteinExistence type="predicted"/>
<dbReference type="InterPro" id="IPR053840">
    <property type="entry name" value="Hfq_1"/>
</dbReference>
<dbReference type="EnsemblBacteria" id="ABF40191">
    <property type="protein sequence ID" value="ABF40191"/>
    <property type="gene ID" value="Acid345_1188"/>
</dbReference>
<dbReference type="Proteomes" id="UP000002432">
    <property type="component" value="Chromosome"/>
</dbReference>
<dbReference type="RefSeq" id="WP_011521993.1">
    <property type="nucleotide sequence ID" value="NC_008009.1"/>
</dbReference>
<dbReference type="EMBL" id="CP000360">
    <property type="protein sequence ID" value="ABF40191.1"/>
    <property type="molecule type" value="Genomic_DNA"/>
</dbReference>
<reference evidence="3 4" key="1">
    <citation type="journal article" date="2009" name="Appl. Environ. Microbiol.">
        <title>Three genomes from the phylum Acidobacteria provide insight into the lifestyles of these microorganisms in soils.</title>
        <authorList>
            <person name="Ward N.L."/>
            <person name="Challacombe J.F."/>
            <person name="Janssen P.H."/>
            <person name="Henrissat B."/>
            <person name="Coutinho P.M."/>
            <person name="Wu M."/>
            <person name="Xie G."/>
            <person name="Haft D.H."/>
            <person name="Sait M."/>
            <person name="Badger J."/>
            <person name="Barabote R.D."/>
            <person name="Bradley B."/>
            <person name="Brettin T.S."/>
            <person name="Brinkac L.M."/>
            <person name="Bruce D."/>
            <person name="Creasy T."/>
            <person name="Daugherty S.C."/>
            <person name="Davidsen T.M."/>
            <person name="DeBoy R.T."/>
            <person name="Detter J.C."/>
            <person name="Dodson R.J."/>
            <person name="Durkin A.S."/>
            <person name="Ganapathy A."/>
            <person name="Gwinn-Giglio M."/>
            <person name="Han C.S."/>
            <person name="Khouri H."/>
            <person name="Kiss H."/>
            <person name="Kothari S.P."/>
            <person name="Madupu R."/>
            <person name="Nelson K.E."/>
            <person name="Nelson W.C."/>
            <person name="Paulsen I."/>
            <person name="Penn K."/>
            <person name="Ren Q."/>
            <person name="Rosovitz M.J."/>
            <person name="Selengut J.D."/>
            <person name="Shrivastava S."/>
            <person name="Sullivan S.A."/>
            <person name="Tapia R."/>
            <person name="Thompson L.S."/>
            <person name="Watkins K.L."/>
            <person name="Yang Q."/>
            <person name="Yu C."/>
            <person name="Zafar N."/>
            <person name="Zhou L."/>
            <person name="Kuske C.R."/>
        </authorList>
    </citation>
    <scope>NUCLEOTIDE SEQUENCE [LARGE SCALE GENOMIC DNA]</scope>
    <source>
        <strain evidence="3 4">Ellin345</strain>
    </source>
</reference>
<accession>Q1ISF9</accession>